<dbReference type="KEGG" id="pfo:Pfl01_3495"/>
<dbReference type="HOGENOM" id="CLU_1794823_0_0_6"/>
<evidence type="ECO:0000313" key="1">
    <source>
        <dbReference type="EMBL" id="ABA75233.1"/>
    </source>
</evidence>
<accession>Q3KAH1</accession>
<gene>
    <name evidence="1" type="ordered locus">Pfl01_3495</name>
</gene>
<dbReference type="EMBL" id="CP000094">
    <property type="protein sequence ID" value="ABA75233.1"/>
    <property type="molecule type" value="Genomic_DNA"/>
</dbReference>
<sequence length="144" mass="15909">MTQLTRTHVTFFEDFAKQFFRDALVQTAGDDVDVEHILSMIDYKDYAKRFGAIALKHASYSDLKYADKALNDERVVRAMNAIHMATLSCAPSTQEDLNIGFIAQMLASKNDPDDLISGIADAPEEVREAALVALQARLAAVGKE</sequence>
<proteinExistence type="predicted"/>
<protein>
    <submittedName>
        <fullName evidence="1">Uncharacterized protein</fullName>
    </submittedName>
</protein>
<reference evidence="1 2" key="1">
    <citation type="journal article" date="2009" name="Genome Biol.">
        <title>Genomic and genetic analyses of diversity and plant interactions of Pseudomonas fluorescens.</title>
        <authorList>
            <person name="Silby M.W."/>
            <person name="Cerdeno-Tarraga A.M."/>
            <person name="Vernikos G.S."/>
            <person name="Giddens S.R."/>
            <person name="Jackson R.W."/>
            <person name="Preston G.M."/>
            <person name="Zhang X.X."/>
            <person name="Moon C.D."/>
            <person name="Gehrig S.M."/>
            <person name="Godfrey S.A."/>
            <person name="Knight C.G."/>
            <person name="Malone J.G."/>
            <person name="Robinson Z."/>
            <person name="Spiers A.J."/>
            <person name="Harris S."/>
            <person name="Challis G.L."/>
            <person name="Yaxley A.M."/>
            <person name="Harris D."/>
            <person name="Seeger K."/>
            <person name="Murphy L."/>
            <person name="Rutter S."/>
            <person name="Squares R."/>
            <person name="Quail M.A."/>
            <person name="Saunders E."/>
            <person name="Mavromatis K."/>
            <person name="Brettin T.S."/>
            <person name="Bentley S.D."/>
            <person name="Hothersall J."/>
            <person name="Stephens E."/>
            <person name="Thomas C.M."/>
            <person name="Parkhill J."/>
            <person name="Levy S.B."/>
            <person name="Rainey P.B."/>
            <person name="Thomson N.R."/>
        </authorList>
    </citation>
    <scope>NUCLEOTIDE SEQUENCE [LARGE SCALE GENOMIC DNA]</scope>
    <source>
        <strain evidence="1 2">Pf0-1</strain>
    </source>
</reference>
<name>Q3KAH1_PSEPF</name>
<organism evidence="1 2">
    <name type="scientific">Pseudomonas fluorescens (strain Pf0-1)</name>
    <dbReference type="NCBI Taxonomy" id="205922"/>
    <lineage>
        <taxon>Bacteria</taxon>
        <taxon>Pseudomonadati</taxon>
        <taxon>Pseudomonadota</taxon>
        <taxon>Gammaproteobacteria</taxon>
        <taxon>Pseudomonadales</taxon>
        <taxon>Pseudomonadaceae</taxon>
        <taxon>Pseudomonas</taxon>
    </lineage>
</organism>
<evidence type="ECO:0000313" key="2">
    <source>
        <dbReference type="Proteomes" id="UP000002704"/>
    </source>
</evidence>
<dbReference type="RefSeq" id="WP_011334859.1">
    <property type="nucleotide sequence ID" value="NC_007492.2"/>
</dbReference>
<dbReference type="Proteomes" id="UP000002704">
    <property type="component" value="Chromosome"/>
</dbReference>
<dbReference type="AlphaFoldDB" id="Q3KAH1"/>